<organism evidence="9 10">
    <name type="scientific">Acinetobacter towneri</name>
    <dbReference type="NCBI Taxonomy" id="202956"/>
    <lineage>
        <taxon>Bacteria</taxon>
        <taxon>Pseudomonadati</taxon>
        <taxon>Pseudomonadota</taxon>
        <taxon>Gammaproteobacteria</taxon>
        <taxon>Moraxellales</taxon>
        <taxon>Moraxellaceae</taxon>
        <taxon>Acinetobacter</taxon>
    </lineage>
</organism>
<evidence type="ECO:0000256" key="4">
    <source>
        <dbReference type="ARBA" id="ARBA00022475"/>
    </source>
</evidence>
<dbReference type="Pfam" id="PF03547">
    <property type="entry name" value="Mem_trans"/>
    <property type="match status" value="1"/>
</dbReference>
<proteinExistence type="inferred from homology"/>
<dbReference type="AlphaFoldDB" id="A0A1E8E3T4"/>
<comment type="similarity">
    <text evidence="2">Belongs to the auxin efflux carrier (TC 2.A.69) family.</text>
</comment>
<evidence type="ECO:0000256" key="3">
    <source>
        <dbReference type="ARBA" id="ARBA00022448"/>
    </source>
</evidence>
<feature type="transmembrane region" description="Helical" evidence="8">
    <location>
        <begin position="255"/>
        <end position="273"/>
    </location>
</feature>
<feature type="transmembrane region" description="Helical" evidence="8">
    <location>
        <begin position="6"/>
        <end position="24"/>
    </location>
</feature>
<feature type="transmembrane region" description="Helical" evidence="8">
    <location>
        <begin position="62"/>
        <end position="82"/>
    </location>
</feature>
<keyword evidence="3" id="KW-0813">Transport</keyword>
<sequence>MLLSILFPICAVVLLGYIAVKSQFIDANAIQVLGQFVMKVALPAFLLQALASKSLAEIWSPAYFLGYGGGSILLFMGAFLLYRHYFNSSLTHASVMAMGASMSNTGFIGTAILTLLIGSQSAIYLSLTLIVENLIIVALMLILAERGLQSSAKSGGQVYAETVQRLLKNPVILSILLGMLCVFINFKLPQSISKILEMLGKTASPLALFVIGGSLVGMQIKSVNLQSIVLVVFKVLLMPLTIFGILWALDVNREMLFVGTLLAALPMPIAFGIFGQHYGLDEKALVPLVLSTILGFVMMAILLTQSGKYL</sequence>
<dbReference type="GO" id="GO:0055085">
    <property type="term" value="P:transmembrane transport"/>
    <property type="evidence" value="ECO:0007669"/>
    <property type="project" value="InterPro"/>
</dbReference>
<gene>
    <name evidence="9" type="ORF">BJN41_03385</name>
</gene>
<evidence type="ECO:0000256" key="1">
    <source>
        <dbReference type="ARBA" id="ARBA00004651"/>
    </source>
</evidence>
<dbReference type="EMBL" id="MKQS01000005">
    <property type="protein sequence ID" value="OFE44277.1"/>
    <property type="molecule type" value="Genomic_DNA"/>
</dbReference>
<dbReference type="eggNOG" id="COG0679">
    <property type="taxonomic scope" value="Bacteria"/>
</dbReference>
<protein>
    <submittedName>
        <fullName evidence="9">Transporter</fullName>
    </submittedName>
</protein>
<feature type="transmembrane region" description="Helical" evidence="8">
    <location>
        <begin position="198"/>
        <end position="216"/>
    </location>
</feature>
<keyword evidence="6 8" id="KW-1133">Transmembrane helix</keyword>
<dbReference type="Proteomes" id="UP000186931">
    <property type="component" value="Unassembled WGS sequence"/>
</dbReference>
<evidence type="ECO:0000256" key="5">
    <source>
        <dbReference type="ARBA" id="ARBA00022692"/>
    </source>
</evidence>
<keyword evidence="4" id="KW-1003">Cell membrane</keyword>
<evidence type="ECO:0000256" key="7">
    <source>
        <dbReference type="ARBA" id="ARBA00023136"/>
    </source>
</evidence>
<evidence type="ECO:0000256" key="8">
    <source>
        <dbReference type="SAM" id="Phobius"/>
    </source>
</evidence>
<evidence type="ECO:0000256" key="6">
    <source>
        <dbReference type="ARBA" id="ARBA00022989"/>
    </source>
</evidence>
<dbReference type="InterPro" id="IPR038770">
    <property type="entry name" value="Na+/solute_symporter_sf"/>
</dbReference>
<dbReference type="Gene3D" id="1.20.1530.20">
    <property type="match status" value="1"/>
</dbReference>
<feature type="transmembrane region" description="Helical" evidence="8">
    <location>
        <begin position="166"/>
        <end position="186"/>
    </location>
</feature>
<feature type="transmembrane region" description="Helical" evidence="8">
    <location>
        <begin position="94"/>
        <end position="117"/>
    </location>
</feature>
<name>A0A1E8E3T4_9GAMM</name>
<feature type="transmembrane region" description="Helical" evidence="8">
    <location>
        <begin position="123"/>
        <end position="145"/>
    </location>
</feature>
<evidence type="ECO:0000256" key="2">
    <source>
        <dbReference type="ARBA" id="ARBA00010145"/>
    </source>
</evidence>
<feature type="transmembrane region" description="Helical" evidence="8">
    <location>
        <begin position="36"/>
        <end position="56"/>
    </location>
</feature>
<accession>A0A1E8E3T4</accession>
<dbReference type="PANTHER" id="PTHR36838:SF3">
    <property type="entry name" value="TRANSPORTER AUXIN EFFLUX CARRIER EC FAMILY"/>
    <property type="match status" value="1"/>
</dbReference>
<keyword evidence="7 8" id="KW-0472">Membrane</keyword>
<feature type="transmembrane region" description="Helical" evidence="8">
    <location>
        <begin position="228"/>
        <end position="249"/>
    </location>
</feature>
<comment type="caution">
    <text evidence="9">The sequence shown here is derived from an EMBL/GenBank/DDBJ whole genome shotgun (WGS) entry which is preliminary data.</text>
</comment>
<evidence type="ECO:0000313" key="10">
    <source>
        <dbReference type="Proteomes" id="UP000186931"/>
    </source>
</evidence>
<dbReference type="InterPro" id="IPR004776">
    <property type="entry name" value="Mem_transp_PIN-like"/>
</dbReference>
<dbReference type="STRING" id="202956.BJN41_03385"/>
<feature type="transmembrane region" description="Helical" evidence="8">
    <location>
        <begin position="285"/>
        <end position="304"/>
    </location>
</feature>
<dbReference type="RefSeq" id="WP_070153732.1">
    <property type="nucleotide sequence ID" value="NZ_MKQS01000005.1"/>
</dbReference>
<reference evidence="9 10" key="1">
    <citation type="submission" date="2016-10" db="EMBL/GenBank/DDBJ databases">
        <title>Genome of airborne Acinetobacter sp. 5-2Ac02 in the hospital environment: Species near to Acinetobacter towneri.</title>
        <authorList>
            <person name="Barbosa B."/>
            <person name="Fernandez-Garcia L."/>
            <person name="Gato E."/>
            <person name="Leao R."/>
            <person name="Albano R."/>
            <person name="Fernandez B."/>
            <person name="Fernandez-Cuenca F."/>
            <person name="Marques E."/>
            <person name="Tomas M."/>
        </authorList>
    </citation>
    <scope>NUCLEOTIDE SEQUENCE [LARGE SCALE GENOMIC DNA]</scope>
    <source>
        <strain evidence="9 10">5-2Ac02</strain>
    </source>
</reference>
<dbReference type="PANTHER" id="PTHR36838">
    <property type="entry name" value="AUXIN EFFLUX CARRIER FAMILY PROTEIN"/>
    <property type="match status" value="1"/>
</dbReference>
<keyword evidence="5 8" id="KW-0812">Transmembrane</keyword>
<evidence type="ECO:0000313" key="9">
    <source>
        <dbReference type="EMBL" id="OFE44277.1"/>
    </source>
</evidence>
<dbReference type="GO" id="GO:0005886">
    <property type="term" value="C:plasma membrane"/>
    <property type="evidence" value="ECO:0007669"/>
    <property type="project" value="UniProtKB-SubCell"/>
</dbReference>
<comment type="subcellular location">
    <subcellularLocation>
        <location evidence="1">Cell membrane</location>
        <topology evidence="1">Multi-pass membrane protein</topology>
    </subcellularLocation>
</comment>